<dbReference type="Proteomes" id="UP000232003">
    <property type="component" value="Chromosome"/>
</dbReference>
<dbReference type="KEGG" id="nfl:COO91_01257"/>
<reference evidence="1 2" key="1">
    <citation type="submission" date="2017-11" db="EMBL/GenBank/DDBJ databases">
        <title>Complete genome of a free-living desiccation-tolerant cyanobacterium and its photosynthetic adaptation to extreme terrestrial habitat.</title>
        <authorList>
            <person name="Shang J."/>
        </authorList>
    </citation>
    <scope>NUCLEOTIDE SEQUENCE [LARGE SCALE GENOMIC DNA]</scope>
    <source>
        <strain evidence="1 2">CCNUN1</strain>
    </source>
</reference>
<evidence type="ECO:0000313" key="2">
    <source>
        <dbReference type="Proteomes" id="UP000232003"/>
    </source>
</evidence>
<protein>
    <submittedName>
        <fullName evidence="1">Uncharacterized protein</fullName>
    </submittedName>
</protein>
<dbReference type="AlphaFoldDB" id="A0A2K8SIV9"/>
<accession>A0A2K8SIV9</accession>
<dbReference type="EMBL" id="CP024785">
    <property type="protein sequence ID" value="AUB35379.1"/>
    <property type="molecule type" value="Genomic_DNA"/>
</dbReference>
<name>A0A2K8SIV9_9NOSO</name>
<organism evidence="1 2">
    <name type="scientific">Nostoc flagelliforme CCNUN1</name>
    <dbReference type="NCBI Taxonomy" id="2038116"/>
    <lineage>
        <taxon>Bacteria</taxon>
        <taxon>Bacillati</taxon>
        <taxon>Cyanobacteriota</taxon>
        <taxon>Cyanophyceae</taxon>
        <taxon>Nostocales</taxon>
        <taxon>Nostocaceae</taxon>
        <taxon>Nostoc</taxon>
    </lineage>
</organism>
<evidence type="ECO:0000313" key="1">
    <source>
        <dbReference type="EMBL" id="AUB35379.1"/>
    </source>
</evidence>
<proteinExistence type="predicted"/>
<gene>
    <name evidence="1" type="ORF">COO91_01257</name>
</gene>
<sequence>MQILAKLAKPVIYISRRLKTASVGTLPKIQMKNTNFSA</sequence>
<keyword evidence="2" id="KW-1185">Reference proteome</keyword>